<proteinExistence type="predicted"/>
<keyword evidence="4" id="KW-1185">Reference proteome</keyword>
<evidence type="ECO:0000313" key="3">
    <source>
        <dbReference type="EMBL" id="CAK4020950.1"/>
    </source>
</evidence>
<dbReference type="AlphaFoldDB" id="A0AAI8YZB8"/>
<feature type="region of interest" description="Disordered" evidence="1">
    <location>
        <begin position="130"/>
        <end position="158"/>
    </location>
</feature>
<keyword evidence="2" id="KW-0732">Signal</keyword>
<protein>
    <submittedName>
        <fullName evidence="3">Uncharacterized protein</fullName>
    </submittedName>
</protein>
<dbReference type="Proteomes" id="UP001296104">
    <property type="component" value="Unassembled WGS sequence"/>
</dbReference>
<dbReference type="EMBL" id="CAVMBE010000027">
    <property type="protein sequence ID" value="CAK4020950.1"/>
    <property type="molecule type" value="Genomic_DNA"/>
</dbReference>
<name>A0AAI8YZB8_9PEZI</name>
<organism evidence="3 4">
    <name type="scientific">Lecanosticta acicola</name>
    <dbReference type="NCBI Taxonomy" id="111012"/>
    <lineage>
        <taxon>Eukaryota</taxon>
        <taxon>Fungi</taxon>
        <taxon>Dikarya</taxon>
        <taxon>Ascomycota</taxon>
        <taxon>Pezizomycotina</taxon>
        <taxon>Dothideomycetes</taxon>
        <taxon>Dothideomycetidae</taxon>
        <taxon>Mycosphaerellales</taxon>
        <taxon>Mycosphaerellaceae</taxon>
        <taxon>Lecanosticta</taxon>
    </lineage>
</organism>
<feature type="region of interest" description="Disordered" evidence="1">
    <location>
        <begin position="239"/>
        <end position="266"/>
    </location>
</feature>
<feature type="signal peptide" evidence="2">
    <location>
        <begin position="1"/>
        <end position="18"/>
    </location>
</feature>
<evidence type="ECO:0000313" key="4">
    <source>
        <dbReference type="Proteomes" id="UP001296104"/>
    </source>
</evidence>
<comment type="caution">
    <text evidence="3">The sequence shown here is derived from an EMBL/GenBank/DDBJ whole genome shotgun (WGS) entry which is preliminary data.</text>
</comment>
<evidence type="ECO:0000256" key="1">
    <source>
        <dbReference type="SAM" id="MobiDB-lite"/>
    </source>
</evidence>
<evidence type="ECO:0000256" key="2">
    <source>
        <dbReference type="SAM" id="SignalP"/>
    </source>
</evidence>
<sequence>MFALMLVLSLLFALFVDANVLDLEYPPVVSTSSSSSNVLVKVATPVSTGITHNSANDTGFPSPTGKIYPTGIFPPRITTVPLVSVSGGYIPVNHNFTVPYFNPHCPGNATHIHHGTEPCDCGDDHAPTAVASSGSPVNSANATTSRAIPSSGPPVNSANATTSAFMTGTGYRAPRLQNATITTVPLTRVSGGYIPIQHNFTVPYFNPHCPGNKTHVHHGTEPCDCIDDEPTALPSSGFPVNSANATTTSRSVQASPISKPSSGVPVNSVNATTSHFMTGTAPAPTRVPLVSVSGGFIPINHNFTVPYFNT</sequence>
<accession>A0AAI8YZB8</accession>
<feature type="chain" id="PRO_5042464055" evidence="2">
    <location>
        <begin position="19"/>
        <end position="310"/>
    </location>
</feature>
<reference evidence="3" key="1">
    <citation type="submission" date="2023-11" db="EMBL/GenBank/DDBJ databases">
        <authorList>
            <person name="Alioto T."/>
            <person name="Alioto T."/>
            <person name="Gomez Garrido J."/>
        </authorList>
    </citation>
    <scope>NUCLEOTIDE SEQUENCE</scope>
</reference>
<gene>
    <name evidence="3" type="ORF">LECACI_7A004758</name>
</gene>